<keyword evidence="1" id="KW-1133">Transmembrane helix</keyword>
<reference evidence="3" key="1">
    <citation type="submission" date="2016-10" db="EMBL/GenBank/DDBJ databases">
        <authorList>
            <person name="Varghese N."/>
            <person name="Submissions S."/>
        </authorList>
    </citation>
    <scope>NUCLEOTIDE SEQUENCE [LARGE SCALE GENOMIC DNA]</scope>
    <source>
        <strain evidence="3">DSM 45460</strain>
    </source>
</reference>
<dbReference type="EMBL" id="FNFM01000009">
    <property type="protein sequence ID" value="SDK58248.1"/>
    <property type="molecule type" value="Genomic_DNA"/>
</dbReference>
<gene>
    <name evidence="2" type="ORF">SAMN04487820_109222</name>
</gene>
<sequence length="167" mass="17918">MRVVRDVLLVPIGVLLFLAAFFVVLPYFGTGAAGAEVSARGTAVAQQCRFAGPIAKSSAPKRENVIGFGWICRARVHWNDGGVETREVSGSQLTGDDVGNRVDVVERRIDYSKGSDTRPQIYRADFEPQVLLAWGSVLATCLLGFVFAALGISGLSRIFSGESVPVE</sequence>
<feature type="transmembrane region" description="Helical" evidence="1">
    <location>
        <begin position="131"/>
        <end position="152"/>
    </location>
</feature>
<dbReference type="AlphaFoldDB" id="A0A1G9D2U2"/>
<feature type="transmembrane region" description="Helical" evidence="1">
    <location>
        <begin position="7"/>
        <end position="28"/>
    </location>
</feature>
<organism evidence="2 3">
    <name type="scientific">Actinopolyspora mzabensis</name>
    <dbReference type="NCBI Taxonomy" id="995066"/>
    <lineage>
        <taxon>Bacteria</taxon>
        <taxon>Bacillati</taxon>
        <taxon>Actinomycetota</taxon>
        <taxon>Actinomycetes</taxon>
        <taxon>Actinopolysporales</taxon>
        <taxon>Actinopolysporaceae</taxon>
        <taxon>Actinopolyspora</taxon>
    </lineage>
</organism>
<evidence type="ECO:0000313" key="3">
    <source>
        <dbReference type="Proteomes" id="UP000199213"/>
    </source>
</evidence>
<dbReference type="RefSeq" id="WP_176798019.1">
    <property type="nucleotide sequence ID" value="NZ_FNFM01000009.1"/>
</dbReference>
<evidence type="ECO:0000313" key="2">
    <source>
        <dbReference type="EMBL" id="SDK58248.1"/>
    </source>
</evidence>
<keyword evidence="3" id="KW-1185">Reference proteome</keyword>
<keyword evidence="1" id="KW-0812">Transmembrane</keyword>
<proteinExistence type="predicted"/>
<dbReference type="Pfam" id="PF19873">
    <property type="entry name" value="DUF6346"/>
    <property type="match status" value="1"/>
</dbReference>
<dbReference type="InterPro" id="IPR045927">
    <property type="entry name" value="DUF6346"/>
</dbReference>
<keyword evidence="1" id="KW-0472">Membrane</keyword>
<protein>
    <submittedName>
        <fullName evidence="2">Uncharacterized protein</fullName>
    </submittedName>
</protein>
<dbReference type="Proteomes" id="UP000199213">
    <property type="component" value="Unassembled WGS sequence"/>
</dbReference>
<name>A0A1G9D2U2_ACTMZ</name>
<accession>A0A1G9D2U2</accession>
<evidence type="ECO:0000256" key="1">
    <source>
        <dbReference type="SAM" id="Phobius"/>
    </source>
</evidence>